<dbReference type="EMBL" id="MU006564">
    <property type="protein sequence ID" value="KAF2750462.1"/>
    <property type="molecule type" value="Genomic_DNA"/>
</dbReference>
<dbReference type="AlphaFoldDB" id="A0A6A6VIM1"/>
<organism evidence="1 2">
    <name type="scientific">Sporormia fimetaria CBS 119925</name>
    <dbReference type="NCBI Taxonomy" id="1340428"/>
    <lineage>
        <taxon>Eukaryota</taxon>
        <taxon>Fungi</taxon>
        <taxon>Dikarya</taxon>
        <taxon>Ascomycota</taxon>
        <taxon>Pezizomycotina</taxon>
        <taxon>Dothideomycetes</taxon>
        <taxon>Pleosporomycetidae</taxon>
        <taxon>Pleosporales</taxon>
        <taxon>Sporormiaceae</taxon>
        <taxon>Sporormia</taxon>
    </lineage>
</organism>
<evidence type="ECO:0000313" key="2">
    <source>
        <dbReference type="Proteomes" id="UP000799440"/>
    </source>
</evidence>
<gene>
    <name evidence="1" type="ORF">M011DRAFT_243544</name>
</gene>
<sequence length="117" mass="13099">MEGCIFLFCLSLHTSLHTRYPFRNDHPILNCFVASVQKHSSSLRLQSWHSLSPTLMICVDIYPSASIQGLYPTIAFVAYPPGPSLARSREQLLDNRVDTRGMASSASTQLVMVRRTS</sequence>
<proteinExistence type="predicted"/>
<name>A0A6A6VIM1_9PLEO</name>
<dbReference type="Proteomes" id="UP000799440">
    <property type="component" value="Unassembled WGS sequence"/>
</dbReference>
<keyword evidence="2" id="KW-1185">Reference proteome</keyword>
<evidence type="ECO:0000313" key="1">
    <source>
        <dbReference type="EMBL" id="KAF2750462.1"/>
    </source>
</evidence>
<accession>A0A6A6VIM1</accession>
<reference evidence="1" key="1">
    <citation type="journal article" date="2020" name="Stud. Mycol.">
        <title>101 Dothideomycetes genomes: a test case for predicting lifestyles and emergence of pathogens.</title>
        <authorList>
            <person name="Haridas S."/>
            <person name="Albert R."/>
            <person name="Binder M."/>
            <person name="Bloem J."/>
            <person name="Labutti K."/>
            <person name="Salamov A."/>
            <person name="Andreopoulos B."/>
            <person name="Baker S."/>
            <person name="Barry K."/>
            <person name="Bills G."/>
            <person name="Bluhm B."/>
            <person name="Cannon C."/>
            <person name="Castanera R."/>
            <person name="Culley D."/>
            <person name="Daum C."/>
            <person name="Ezra D."/>
            <person name="Gonzalez J."/>
            <person name="Henrissat B."/>
            <person name="Kuo A."/>
            <person name="Liang C."/>
            <person name="Lipzen A."/>
            <person name="Lutzoni F."/>
            <person name="Magnuson J."/>
            <person name="Mondo S."/>
            <person name="Nolan M."/>
            <person name="Ohm R."/>
            <person name="Pangilinan J."/>
            <person name="Park H.-J."/>
            <person name="Ramirez L."/>
            <person name="Alfaro M."/>
            <person name="Sun H."/>
            <person name="Tritt A."/>
            <person name="Yoshinaga Y."/>
            <person name="Zwiers L.-H."/>
            <person name="Turgeon B."/>
            <person name="Goodwin S."/>
            <person name="Spatafora J."/>
            <person name="Crous P."/>
            <person name="Grigoriev I."/>
        </authorList>
    </citation>
    <scope>NUCLEOTIDE SEQUENCE</scope>
    <source>
        <strain evidence="1">CBS 119925</strain>
    </source>
</reference>
<protein>
    <submittedName>
        <fullName evidence="1">Uncharacterized protein</fullName>
    </submittedName>
</protein>